<dbReference type="InterPro" id="IPR011990">
    <property type="entry name" value="TPR-like_helical_dom_sf"/>
</dbReference>
<dbReference type="Pfam" id="PF00550">
    <property type="entry name" value="PP-binding"/>
    <property type="match status" value="1"/>
</dbReference>
<dbReference type="SUPFAM" id="SSF48452">
    <property type="entry name" value="TPR-like"/>
    <property type="match status" value="1"/>
</dbReference>
<dbReference type="SUPFAM" id="SSF53474">
    <property type="entry name" value="alpha/beta-Hydrolases"/>
    <property type="match status" value="1"/>
</dbReference>
<dbReference type="Proteomes" id="UP000244911">
    <property type="component" value="Unassembled WGS sequence"/>
</dbReference>
<dbReference type="InterPro" id="IPR001031">
    <property type="entry name" value="Thioesterase"/>
</dbReference>
<dbReference type="Gene3D" id="3.40.50.1820">
    <property type="entry name" value="alpha/beta hydrolase"/>
    <property type="match status" value="1"/>
</dbReference>
<evidence type="ECO:0000256" key="2">
    <source>
        <dbReference type="ARBA" id="ARBA00022553"/>
    </source>
</evidence>
<dbReference type="Pfam" id="PF00975">
    <property type="entry name" value="Thioesterase"/>
    <property type="match status" value="1"/>
</dbReference>
<dbReference type="AlphaFoldDB" id="A0A2R8AS83"/>
<dbReference type="GO" id="GO:0031177">
    <property type="term" value="F:phosphopantetheine binding"/>
    <property type="evidence" value="ECO:0007669"/>
    <property type="project" value="InterPro"/>
</dbReference>
<protein>
    <submittedName>
        <fullName evidence="4">Dimodular nonribosomal peptide synthase</fullName>
    </submittedName>
</protein>
<keyword evidence="5" id="KW-1185">Reference proteome</keyword>
<dbReference type="InterPro" id="IPR029058">
    <property type="entry name" value="AB_hydrolase_fold"/>
</dbReference>
<keyword evidence="2" id="KW-0597">Phosphoprotein</keyword>
<dbReference type="SMART" id="SM00028">
    <property type="entry name" value="TPR"/>
    <property type="match status" value="4"/>
</dbReference>
<reference evidence="4 5" key="1">
    <citation type="submission" date="2018-03" db="EMBL/GenBank/DDBJ databases">
        <authorList>
            <person name="Keele B.F."/>
        </authorList>
    </citation>
    <scope>NUCLEOTIDE SEQUENCE [LARGE SCALE GENOMIC DNA]</scope>
    <source>
        <strain evidence="4 5">CECT 8811</strain>
    </source>
</reference>
<proteinExistence type="predicted"/>
<dbReference type="Gene3D" id="1.25.40.10">
    <property type="entry name" value="Tetratricopeptide repeat domain"/>
    <property type="match status" value="1"/>
</dbReference>
<evidence type="ECO:0000313" key="4">
    <source>
        <dbReference type="EMBL" id="SPF78830.1"/>
    </source>
</evidence>
<dbReference type="InterPro" id="IPR020806">
    <property type="entry name" value="PKS_PP-bd"/>
</dbReference>
<dbReference type="PROSITE" id="PS50075">
    <property type="entry name" value="CARRIER"/>
    <property type="match status" value="1"/>
</dbReference>
<dbReference type="InterPro" id="IPR009081">
    <property type="entry name" value="PP-bd_ACP"/>
</dbReference>
<evidence type="ECO:0000256" key="1">
    <source>
        <dbReference type="ARBA" id="ARBA00022450"/>
    </source>
</evidence>
<dbReference type="EMBL" id="OMOI01000002">
    <property type="protein sequence ID" value="SPF78830.1"/>
    <property type="molecule type" value="Genomic_DNA"/>
</dbReference>
<feature type="domain" description="Carrier" evidence="3">
    <location>
        <begin position="14"/>
        <end position="89"/>
    </location>
</feature>
<keyword evidence="1" id="KW-0596">Phosphopantetheine</keyword>
<sequence length="630" mass="69419">MRMSEPDTTILASGTSEAIQEELLSVFRNAIGRPDFKADEGFLDAGGDSLTVIETILEIEQQYGVALSAAEFMALDTAENLARRIVSAMQENDAEAGIASASDVDDRTMLSVVQEGEDALPLVCAYGMNGEAAYAVTAAGFFPAKQPVAALQVRTDKVTSDKMRSFRDLAKCDAEKILQQYPDRRCVLLGHSLGAHVALAVGHELAQRGCPPALIVVLDDEADLDRRYFGALQGTPRTNGIRGTLKAALKCTPAQPIASRLVYVRSAENDALYRSSPTCGWDEIATGGVTCYDLPFHHFKINRKHSWCQIAPLLLDEINAPNPQAPMPDEAQILRYTARCAAREGDLSKEISLLTQAIGNDEDQPVWVYANLAEALFQKGDTAAALAALSQARRRETWQLSLDLRFLSEFQKPGREAEREDVLRRLAALKADHPSVHEQKARAYFRLGLDQECERELRAGLAMQPSHLQLSRLFARYLYRIAAWPELIATAEPLLEEYPVGALVLTPLITAYIKTGSPERALRFRDEIMAREEPDRDELVVLGRALFRCDRMSEALDAVDMALTVKASHPNTHSLRSKCLKSLGRHSEAAAARNVANSLRRKKTKARAAIVGPQRKKGYLASTIRRLLGT</sequence>
<name>A0A2R8AS83_9RHOB</name>
<dbReference type="SMART" id="SM00823">
    <property type="entry name" value="PKS_PP"/>
    <property type="match status" value="1"/>
</dbReference>
<accession>A0A2R8AS83</accession>
<dbReference type="InterPro" id="IPR036736">
    <property type="entry name" value="ACP-like_sf"/>
</dbReference>
<evidence type="ECO:0000259" key="3">
    <source>
        <dbReference type="PROSITE" id="PS50075"/>
    </source>
</evidence>
<organism evidence="4 5">
    <name type="scientific">Aliiroseovarius pelagivivens</name>
    <dbReference type="NCBI Taxonomy" id="1639690"/>
    <lineage>
        <taxon>Bacteria</taxon>
        <taxon>Pseudomonadati</taxon>
        <taxon>Pseudomonadota</taxon>
        <taxon>Alphaproteobacteria</taxon>
        <taxon>Rhodobacterales</taxon>
        <taxon>Paracoccaceae</taxon>
        <taxon>Aliiroseovarius</taxon>
    </lineage>
</organism>
<gene>
    <name evidence="4" type="primary">dhbF</name>
    <name evidence="4" type="ORF">ALP8811_02762</name>
</gene>
<evidence type="ECO:0000313" key="5">
    <source>
        <dbReference type="Proteomes" id="UP000244911"/>
    </source>
</evidence>
<dbReference type="SUPFAM" id="SSF47336">
    <property type="entry name" value="ACP-like"/>
    <property type="match status" value="1"/>
</dbReference>
<dbReference type="InterPro" id="IPR019734">
    <property type="entry name" value="TPR_rpt"/>
</dbReference>